<reference evidence="3" key="2">
    <citation type="journal article" date="2008" name="Nucleic Acids Res.">
        <title>The rice annotation project database (RAP-DB): 2008 update.</title>
        <authorList>
            <consortium name="The rice annotation project (RAP)"/>
        </authorList>
    </citation>
    <scope>GENOME REANNOTATION</scope>
    <source>
        <strain evidence="3">cv. Nipponbare</strain>
    </source>
</reference>
<protein>
    <submittedName>
        <fullName evidence="2">Uncharacterized protein</fullName>
    </submittedName>
</protein>
<dbReference type="EMBL" id="AP006055">
    <property type="protein sequence ID" value="BAD46538.1"/>
    <property type="molecule type" value="Genomic_DNA"/>
</dbReference>
<evidence type="ECO:0000256" key="1">
    <source>
        <dbReference type="SAM" id="MobiDB-lite"/>
    </source>
</evidence>
<feature type="region of interest" description="Disordered" evidence="1">
    <location>
        <begin position="26"/>
        <end position="72"/>
    </location>
</feature>
<name>Q651H9_ORYSJ</name>
<proteinExistence type="predicted"/>
<reference evidence="3" key="1">
    <citation type="journal article" date="2005" name="Nature">
        <title>The map-based sequence of the rice genome.</title>
        <authorList>
            <consortium name="International rice genome sequencing project (IRGSP)"/>
            <person name="Matsumoto T."/>
            <person name="Wu J."/>
            <person name="Kanamori H."/>
            <person name="Katayose Y."/>
            <person name="Fujisawa M."/>
            <person name="Namiki N."/>
            <person name="Mizuno H."/>
            <person name="Yamamoto K."/>
            <person name="Antonio B.A."/>
            <person name="Baba T."/>
            <person name="Sakata K."/>
            <person name="Nagamura Y."/>
            <person name="Aoki H."/>
            <person name="Arikawa K."/>
            <person name="Arita K."/>
            <person name="Bito T."/>
            <person name="Chiden Y."/>
            <person name="Fujitsuka N."/>
            <person name="Fukunaka R."/>
            <person name="Hamada M."/>
            <person name="Harada C."/>
            <person name="Hayashi A."/>
            <person name="Hijishita S."/>
            <person name="Honda M."/>
            <person name="Hosokawa S."/>
            <person name="Ichikawa Y."/>
            <person name="Idonuma A."/>
            <person name="Iijima M."/>
            <person name="Ikeda M."/>
            <person name="Ikeno M."/>
            <person name="Ito K."/>
            <person name="Ito S."/>
            <person name="Ito T."/>
            <person name="Ito Y."/>
            <person name="Ito Y."/>
            <person name="Iwabuchi A."/>
            <person name="Kamiya K."/>
            <person name="Karasawa W."/>
            <person name="Kurita K."/>
            <person name="Katagiri S."/>
            <person name="Kikuta A."/>
            <person name="Kobayashi H."/>
            <person name="Kobayashi N."/>
            <person name="Machita K."/>
            <person name="Maehara T."/>
            <person name="Masukawa M."/>
            <person name="Mizubayashi T."/>
            <person name="Mukai Y."/>
            <person name="Nagasaki H."/>
            <person name="Nagata Y."/>
            <person name="Naito S."/>
            <person name="Nakashima M."/>
            <person name="Nakama Y."/>
            <person name="Nakamichi Y."/>
            <person name="Nakamura M."/>
            <person name="Meguro A."/>
            <person name="Negishi M."/>
            <person name="Ohta I."/>
            <person name="Ohta T."/>
            <person name="Okamoto M."/>
            <person name="Ono N."/>
            <person name="Saji S."/>
            <person name="Sakaguchi M."/>
            <person name="Sakai K."/>
            <person name="Shibata M."/>
            <person name="Shimokawa T."/>
            <person name="Song J."/>
            <person name="Takazaki Y."/>
            <person name="Terasawa K."/>
            <person name="Tsugane M."/>
            <person name="Tsuji K."/>
            <person name="Ueda S."/>
            <person name="Waki K."/>
            <person name="Yamagata H."/>
            <person name="Yamamoto M."/>
            <person name="Yamamoto S."/>
            <person name="Yamane H."/>
            <person name="Yoshiki S."/>
            <person name="Yoshihara R."/>
            <person name="Yukawa K."/>
            <person name="Zhong H."/>
            <person name="Yano M."/>
            <person name="Yuan Q."/>
            <person name="Ouyang S."/>
            <person name="Liu J."/>
            <person name="Jones K.M."/>
            <person name="Gansberger K."/>
            <person name="Moffat K."/>
            <person name="Hill J."/>
            <person name="Bera J."/>
            <person name="Fadrosh D."/>
            <person name="Jin S."/>
            <person name="Johri S."/>
            <person name="Kim M."/>
            <person name="Overton L."/>
            <person name="Reardon M."/>
            <person name="Tsitrin T."/>
            <person name="Vuong H."/>
            <person name="Weaver B."/>
            <person name="Ciecko A."/>
            <person name="Tallon L."/>
            <person name="Jackson J."/>
            <person name="Pai G."/>
            <person name="Aken S.V."/>
            <person name="Utterback T."/>
            <person name="Reidmuller S."/>
            <person name="Feldblyum T."/>
            <person name="Hsiao J."/>
            <person name="Zismann V."/>
            <person name="Iobst S."/>
            <person name="de Vazeille A.R."/>
            <person name="Buell C.R."/>
            <person name="Ying K."/>
            <person name="Li Y."/>
            <person name="Lu T."/>
            <person name="Huang Y."/>
            <person name="Zhao Q."/>
            <person name="Feng Q."/>
            <person name="Zhang L."/>
            <person name="Zhu J."/>
            <person name="Weng Q."/>
            <person name="Mu J."/>
            <person name="Lu Y."/>
            <person name="Fan D."/>
            <person name="Liu Y."/>
            <person name="Guan J."/>
            <person name="Zhang Y."/>
            <person name="Yu S."/>
            <person name="Liu X."/>
            <person name="Zhang Y."/>
            <person name="Hong G."/>
            <person name="Han B."/>
            <person name="Choisne N."/>
            <person name="Demange N."/>
            <person name="Orjeda G."/>
            <person name="Samain S."/>
            <person name="Cattolico L."/>
            <person name="Pelletier E."/>
            <person name="Couloux A."/>
            <person name="Segurens B."/>
            <person name="Wincker P."/>
            <person name="D'Hont A."/>
            <person name="Scarpelli C."/>
            <person name="Weissenbach J."/>
            <person name="Salanoubat M."/>
            <person name="Quetier F."/>
            <person name="Yu Y."/>
            <person name="Kim H.R."/>
            <person name="Rambo T."/>
            <person name="Currie J."/>
            <person name="Collura K."/>
            <person name="Luo M."/>
            <person name="Yang T."/>
            <person name="Ammiraju J.S.S."/>
            <person name="Engler F."/>
            <person name="Soderlund C."/>
            <person name="Wing R.A."/>
            <person name="Palmer L.E."/>
            <person name="de la Bastide M."/>
            <person name="Spiegel L."/>
            <person name="Nascimento L."/>
            <person name="Zutavern T."/>
            <person name="O'Shaughnessy A."/>
            <person name="Dike S."/>
            <person name="Dedhia N."/>
            <person name="Preston R."/>
            <person name="Balija V."/>
            <person name="McCombie W.R."/>
            <person name="Chow T."/>
            <person name="Chen H."/>
            <person name="Chung M."/>
            <person name="Chen C."/>
            <person name="Shaw J."/>
            <person name="Wu H."/>
            <person name="Hsiao K."/>
            <person name="Chao Y."/>
            <person name="Chu M."/>
            <person name="Cheng C."/>
            <person name="Hour A."/>
            <person name="Lee P."/>
            <person name="Lin S."/>
            <person name="Lin Y."/>
            <person name="Liou J."/>
            <person name="Liu S."/>
            <person name="Hsing Y."/>
            <person name="Raghuvanshi S."/>
            <person name="Mohanty A."/>
            <person name="Bharti A.K."/>
            <person name="Gaur A."/>
            <person name="Gupta V."/>
            <person name="Kumar D."/>
            <person name="Ravi V."/>
            <person name="Vij S."/>
            <person name="Kapur A."/>
            <person name="Khurana P."/>
            <person name="Khurana P."/>
            <person name="Khurana J.P."/>
            <person name="Tyagi A.K."/>
            <person name="Gaikwad K."/>
            <person name="Singh A."/>
            <person name="Dalal V."/>
            <person name="Srivastava S."/>
            <person name="Dixit A."/>
            <person name="Pal A.K."/>
            <person name="Ghazi I.A."/>
            <person name="Yadav M."/>
            <person name="Pandit A."/>
            <person name="Bhargava A."/>
            <person name="Sureshbabu K."/>
            <person name="Batra K."/>
            <person name="Sharma T.R."/>
            <person name="Mohapatra T."/>
            <person name="Singh N.K."/>
            <person name="Messing J."/>
            <person name="Nelson A.B."/>
            <person name="Fuks G."/>
            <person name="Kavchok S."/>
            <person name="Keizer G."/>
            <person name="Linton E."/>
            <person name="Llaca V."/>
            <person name="Song R."/>
            <person name="Tanyolac B."/>
            <person name="Young S."/>
            <person name="Ho-Il K."/>
            <person name="Hahn J.H."/>
            <person name="Sangsakoo G."/>
            <person name="Vanavichit A."/>
            <person name="de Mattos Luiz.A.T."/>
            <person name="Zimmer P.D."/>
            <person name="Malone G."/>
            <person name="Dellagostin O."/>
            <person name="de Oliveira A.C."/>
            <person name="Bevan M."/>
            <person name="Bancroft I."/>
            <person name="Minx P."/>
            <person name="Cordum H."/>
            <person name="Wilson R."/>
            <person name="Cheng Z."/>
            <person name="Jin W."/>
            <person name="Jiang J."/>
            <person name="Leong S.A."/>
            <person name="Iwama H."/>
            <person name="Gojobori T."/>
            <person name="Itoh T."/>
            <person name="Niimura Y."/>
            <person name="Fujii Y."/>
            <person name="Habara T."/>
            <person name="Sakai H."/>
            <person name="Sato Y."/>
            <person name="Wilson G."/>
            <person name="Kumar K."/>
            <person name="McCouch S."/>
            <person name="Juretic N."/>
            <person name="Hoen D."/>
            <person name="Wright S."/>
            <person name="Bruskiewich R."/>
            <person name="Bureau T."/>
            <person name="Miyao A."/>
            <person name="Hirochika H."/>
            <person name="Nishikawa T."/>
            <person name="Kadowaki K."/>
            <person name="Sugiura M."/>
            <person name="Burr B."/>
            <person name="Sasaki T."/>
        </authorList>
    </citation>
    <scope>NUCLEOTIDE SEQUENCE [LARGE SCALE GENOMIC DNA]</scope>
    <source>
        <strain evidence="3">cv. Nipponbare</strain>
    </source>
</reference>
<feature type="compositionally biased region" description="Basic residues" evidence="1">
    <location>
        <begin position="180"/>
        <end position="189"/>
    </location>
</feature>
<dbReference type="Proteomes" id="UP000000763">
    <property type="component" value="Chromosome 6"/>
</dbReference>
<dbReference type="AlphaFoldDB" id="Q651H9"/>
<evidence type="ECO:0000313" key="2">
    <source>
        <dbReference type="EMBL" id="BAD46538.1"/>
    </source>
</evidence>
<feature type="region of interest" description="Disordered" evidence="1">
    <location>
        <begin position="159"/>
        <end position="189"/>
    </location>
</feature>
<accession>Q651H9</accession>
<sequence length="189" mass="19201">MPCPAAAHPFPAARSSSAALTLFTTPSPLRLSFPPPHPNDDARSRQWRRTSRGGGGKADDHHGPPRVTAAIGGAPLPVLVSRAALDLLPSPSPADRRSHPPGAAAHLAVSTPDFDATAGALFMRLGGRARSAVEGGATALASDEADAVPSPPFLCLVGLMGGGRRRSPDAAPPPTSPVAGRRRPPPPVG</sequence>
<evidence type="ECO:0000313" key="3">
    <source>
        <dbReference type="Proteomes" id="UP000000763"/>
    </source>
</evidence>
<gene>
    <name evidence="2" type="primary">P0778G11.9</name>
</gene>
<organism evidence="2 3">
    <name type="scientific">Oryza sativa subsp. japonica</name>
    <name type="common">Rice</name>
    <dbReference type="NCBI Taxonomy" id="39947"/>
    <lineage>
        <taxon>Eukaryota</taxon>
        <taxon>Viridiplantae</taxon>
        <taxon>Streptophyta</taxon>
        <taxon>Embryophyta</taxon>
        <taxon>Tracheophyta</taxon>
        <taxon>Spermatophyta</taxon>
        <taxon>Magnoliopsida</taxon>
        <taxon>Liliopsida</taxon>
        <taxon>Poales</taxon>
        <taxon>Poaceae</taxon>
        <taxon>BOP clade</taxon>
        <taxon>Oryzoideae</taxon>
        <taxon>Oryzeae</taxon>
        <taxon>Oryzinae</taxon>
        <taxon>Oryza</taxon>
        <taxon>Oryza sativa</taxon>
    </lineage>
</organism>